<dbReference type="InterPro" id="IPR011041">
    <property type="entry name" value="Quinoprot_gluc/sorb_DH_b-prop"/>
</dbReference>
<reference evidence="4" key="1">
    <citation type="submission" date="2016-10" db="EMBL/GenBank/DDBJ databases">
        <authorList>
            <person name="Varghese N."/>
            <person name="Submissions S."/>
        </authorList>
    </citation>
    <scope>NUCLEOTIDE SEQUENCE [LARGE SCALE GENOMIC DNA]</scope>
    <source>
        <strain evidence="4">DSM 24740</strain>
    </source>
</reference>
<name>A0A1H9FCK0_9BACT</name>
<dbReference type="EMBL" id="FOFB01000008">
    <property type="protein sequence ID" value="SEQ35637.1"/>
    <property type="molecule type" value="Genomic_DNA"/>
</dbReference>
<gene>
    <name evidence="3" type="ORF">SAMN05444359_108181</name>
</gene>
<dbReference type="PANTHER" id="PTHR19328">
    <property type="entry name" value="HEDGEHOG-INTERACTING PROTEIN"/>
    <property type="match status" value="1"/>
</dbReference>
<evidence type="ECO:0000313" key="3">
    <source>
        <dbReference type="EMBL" id="SEQ35637.1"/>
    </source>
</evidence>
<keyword evidence="1" id="KW-0732">Signal</keyword>
<keyword evidence="4" id="KW-1185">Reference proteome</keyword>
<dbReference type="RefSeq" id="WP_090167652.1">
    <property type="nucleotide sequence ID" value="NZ_FOFB01000008.1"/>
</dbReference>
<dbReference type="Pfam" id="PF07995">
    <property type="entry name" value="GSDH"/>
    <property type="match status" value="1"/>
</dbReference>
<dbReference type="STRING" id="478744.SAMN05444359_108181"/>
<protein>
    <submittedName>
        <fullName evidence="3">Glucose/arabinose dehydrogenase, beta-propeller fold</fullName>
    </submittedName>
</protein>
<dbReference type="AlphaFoldDB" id="A0A1H9FCK0"/>
<dbReference type="Proteomes" id="UP000199021">
    <property type="component" value="Unassembled WGS sequence"/>
</dbReference>
<dbReference type="InterPro" id="IPR011042">
    <property type="entry name" value="6-blade_b-propeller_TolB-like"/>
</dbReference>
<evidence type="ECO:0000256" key="1">
    <source>
        <dbReference type="SAM" id="SignalP"/>
    </source>
</evidence>
<organism evidence="3 4">
    <name type="scientific">Neolewinella agarilytica</name>
    <dbReference type="NCBI Taxonomy" id="478744"/>
    <lineage>
        <taxon>Bacteria</taxon>
        <taxon>Pseudomonadati</taxon>
        <taxon>Bacteroidota</taxon>
        <taxon>Saprospiria</taxon>
        <taxon>Saprospirales</taxon>
        <taxon>Lewinellaceae</taxon>
        <taxon>Neolewinella</taxon>
    </lineage>
</organism>
<feature type="chain" id="PRO_5011783739" evidence="1">
    <location>
        <begin position="23"/>
        <end position="427"/>
    </location>
</feature>
<dbReference type="InParanoid" id="A0A1H9FCK0"/>
<feature type="signal peptide" evidence="1">
    <location>
        <begin position="1"/>
        <end position="22"/>
    </location>
</feature>
<sequence length="427" mass="47043">MKALLTGFSLLLLLSFCTCDRAFDSQGVKQSGSQVVRESDSQVVKQSGSPGVARPVKETVMAGLRRPWSMKFLTEDEALLNEKDGQLLRVNLMTGDRIPVKGLPADLADSLLFDTLALPPNSAFNSAHGKRVKFNAGLFDICLDPEFEQNQWVYLSYAAQESIHGYGLRVVRGRLADDALTGLETLLTVGPFTPVLFHFGGGLTFGADGKLYVTAGERLFFDSEQPAETVAQNVADRRGKIYRINPDGSIPADNPGFGPDAVPGLYARGIRAAQGLALHPHTGDIWFTEHGTIQGDEINVLRAGANYGWPLETTGKYRGGYSPPELDVVTTRPAWYWLQTVAPTGLAWYFGDEFPSWRGDLLVPGLSRGSLWRVRTEGRTVKSLEELLVDDRSRTRKVVISPEGKIYLLTDEEDGKIIRVRNKNNEQ</sequence>
<dbReference type="SUPFAM" id="SSF50952">
    <property type="entry name" value="Soluble quinoprotein glucose dehydrogenase"/>
    <property type="match status" value="1"/>
</dbReference>
<dbReference type="PANTHER" id="PTHR19328:SF75">
    <property type="entry name" value="ALDOSE SUGAR DEHYDROGENASE YLII"/>
    <property type="match status" value="1"/>
</dbReference>
<feature type="domain" description="Glucose/Sorbosone dehydrogenase" evidence="2">
    <location>
        <begin position="64"/>
        <end position="419"/>
    </location>
</feature>
<evidence type="ECO:0000259" key="2">
    <source>
        <dbReference type="Pfam" id="PF07995"/>
    </source>
</evidence>
<proteinExistence type="predicted"/>
<dbReference type="OrthoDB" id="9770043at2"/>
<accession>A0A1H9FCK0</accession>
<evidence type="ECO:0000313" key="4">
    <source>
        <dbReference type="Proteomes" id="UP000199021"/>
    </source>
</evidence>
<dbReference type="Gene3D" id="2.120.10.30">
    <property type="entry name" value="TolB, C-terminal domain"/>
    <property type="match status" value="1"/>
</dbReference>
<dbReference type="InterPro" id="IPR012938">
    <property type="entry name" value="Glc/Sorbosone_DH"/>
</dbReference>